<dbReference type="KEGG" id="goe:108864547"/>
<dbReference type="InterPro" id="IPR012677">
    <property type="entry name" value="Nucleotide-bd_a/b_plait_sf"/>
</dbReference>
<dbReference type="SMART" id="SM00360">
    <property type="entry name" value="RRM"/>
    <property type="match status" value="1"/>
</dbReference>
<dbReference type="PROSITE" id="PS50102">
    <property type="entry name" value="RRM"/>
    <property type="match status" value="1"/>
</dbReference>
<feature type="compositionally biased region" description="Pro residues" evidence="5">
    <location>
        <begin position="334"/>
        <end position="343"/>
    </location>
</feature>
<feature type="compositionally biased region" description="Polar residues" evidence="5">
    <location>
        <begin position="633"/>
        <end position="655"/>
    </location>
</feature>
<feature type="compositionally biased region" description="Basic residues" evidence="5">
    <location>
        <begin position="353"/>
        <end position="365"/>
    </location>
</feature>
<organism evidence="7 8">
    <name type="scientific">Galendromus occidentalis</name>
    <name type="common">western predatory mite</name>
    <dbReference type="NCBI Taxonomy" id="34638"/>
    <lineage>
        <taxon>Eukaryota</taxon>
        <taxon>Metazoa</taxon>
        <taxon>Ecdysozoa</taxon>
        <taxon>Arthropoda</taxon>
        <taxon>Chelicerata</taxon>
        <taxon>Arachnida</taxon>
        <taxon>Acari</taxon>
        <taxon>Parasitiformes</taxon>
        <taxon>Mesostigmata</taxon>
        <taxon>Gamasina</taxon>
        <taxon>Phytoseioidea</taxon>
        <taxon>Phytoseiidae</taxon>
        <taxon>Typhlodrominae</taxon>
        <taxon>Galendromus</taxon>
    </lineage>
</organism>
<feature type="compositionally biased region" description="Acidic residues" evidence="5">
    <location>
        <begin position="73"/>
        <end position="86"/>
    </location>
</feature>
<feature type="compositionally biased region" description="Basic and acidic residues" evidence="5">
    <location>
        <begin position="263"/>
        <end position="316"/>
    </location>
</feature>
<keyword evidence="7" id="KW-1185">Reference proteome</keyword>
<dbReference type="SUPFAM" id="SSF54928">
    <property type="entry name" value="RNA-binding domain, RBD"/>
    <property type="match status" value="1"/>
</dbReference>
<evidence type="ECO:0000313" key="7">
    <source>
        <dbReference type="Proteomes" id="UP000694867"/>
    </source>
</evidence>
<evidence type="ECO:0000256" key="5">
    <source>
        <dbReference type="SAM" id="MobiDB-lite"/>
    </source>
</evidence>
<name>A0AAJ7WJ93_9ACAR</name>
<feature type="region of interest" description="Disordered" evidence="5">
    <location>
        <begin position="447"/>
        <end position="515"/>
    </location>
</feature>
<comment type="subcellular location">
    <subcellularLocation>
        <location evidence="1">Nucleus</location>
    </subcellularLocation>
</comment>
<keyword evidence="3" id="KW-0539">Nucleus</keyword>
<dbReference type="Pfam" id="PF00076">
    <property type="entry name" value="RRM_1"/>
    <property type="match status" value="1"/>
</dbReference>
<feature type="domain" description="RRM" evidence="6">
    <location>
        <begin position="153"/>
        <end position="231"/>
    </location>
</feature>
<protein>
    <submittedName>
        <fullName evidence="8">SAFB-like transcription modulator</fullName>
    </submittedName>
</protein>
<accession>A0AAJ7WJ93</accession>
<evidence type="ECO:0000313" key="8">
    <source>
        <dbReference type="RefSeq" id="XP_028967983.1"/>
    </source>
</evidence>
<feature type="region of interest" description="Disordered" evidence="5">
    <location>
        <begin position="687"/>
        <end position="727"/>
    </location>
</feature>
<gene>
    <name evidence="8" type="primary">LOC108864547</name>
</gene>
<feature type="region of interest" description="Disordered" evidence="5">
    <location>
        <begin position="528"/>
        <end position="574"/>
    </location>
</feature>
<dbReference type="GO" id="GO:0005634">
    <property type="term" value="C:nucleus"/>
    <property type="evidence" value="ECO:0007669"/>
    <property type="project" value="UniProtKB-SubCell"/>
</dbReference>
<evidence type="ECO:0000256" key="1">
    <source>
        <dbReference type="ARBA" id="ARBA00004123"/>
    </source>
</evidence>
<reference evidence="8" key="1">
    <citation type="submission" date="2025-08" db="UniProtKB">
        <authorList>
            <consortium name="RefSeq"/>
        </authorList>
    </citation>
    <scope>IDENTIFICATION</scope>
</reference>
<dbReference type="InterPro" id="IPR051738">
    <property type="entry name" value="SAF_Modulators"/>
</dbReference>
<keyword evidence="2 4" id="KW-0694">RNA-binding</keyword>
<evidence type="ECO:0000256" key="3">
    <source>
        <dbReference type="ARBA" id="ARBA00023242"/>
    </source>
</evidence>
<dbReference type="GO" id="GO:0050684">
    <property type="term" value="P:regulation of mRNA processing"/>
    <property type="evidence" value="ECO:0007669"/>
    <property type="project" value="TreeGrafter"/>
</dbReference>
<dbReference type="InterPro" id="IPR035979">
    <property type="entry name" value="RBD_domain_sf"/>
</dbReference>
<feature type="region of interest" description="Disordered" evidence="5">
    <location>
        <begin position="253"/>
        <end position="394"/>
    </location>
</feature>
<feature type="compositionally biased region" description="Basic and acidic residues" evidence="5">
    <location>
        <begin position="447"/>
        <end position="470"/>
    </location>
</feature>
<dbReference type="PANTHER" id="PTHR15683">
    <property type="entry name" value="SCAFFOLD ATTACHMENT FACTOR B-RELATED"/>
    <property type="match status" value="1"/>
</dbReference>
<proteinExistence type="predicted"/>
<evidence type="ECO:0000259" key="6">
    <source>
        <dbReference type="PROSITE" id="PS50102"/>
    </source>
</evidence>
<dbReference type="GeneID" id="108864547"/>
<dbReference type="GO" id="GO:0043565">
    <property type="term" value="F:sequence-specific DNA binding"/>
    <property type="evidence" value="ECO:0007669"/>
    <property type="project" value="TreeGrafter"/>
</dbReference>
<evidence type="ECO:0000256" key="4">
    <source>
        <dbReference type="PROSITE-ProRule" id="PRU00176"/>
    </source>
</evidence>
<dbReference type="AlphaFoldDB" id="A0AAJ7WJ93"/>
<evidence type="ECO:0000256" key="2">
    <source>
        <dbReference type="ARBA" id="ARBA00022884"/>
    </source>
</evidence>
<dbReference type="GO" id="GO:0003723">
    <property type="term" value="F:RNA binding"/>
    <property type="evidence" value="ECO:0007669"/>
    <property type="project" value="UniProtKB-UniRule"/>
</dbReference>
<feature type="compositionally biased region" description="Gly residues" evidence="5">
    <location>
        <begin position="697"/>
        <end position="712"/>
    </location>
</feature>
<dbReference type="RefSeq" id="XP_028967983.1">
    <property type="nucleotide sequence ID" value="XM_029112150.1"/>
</dbReference>
<feature type="compositionally biased region" description="Low complexity" evidence="5">
    <location>
        <begin position="713"/>
        <end position="727"/>
    </location>
</feature>
<feature type="compositionally biased region" description="Basic and acidic residues" evidence="5">
    <location>
        <begin position="549"/>
        <end position="565"/>
    </location>
</feature>
<dbReference type="CDD" id="cd12417">
    <property type="entry name" value="RRM_SAFB_like"/>
    <property type="match status" value="1"/>
</dbReference>
<sequence>MTQQVDAVVSDEIVGDTYVVRKKVDELSLDEIKCELEKRNLDFSGDDYAILHERLTDSMIEEGLEPTTFEFELEAEDEDEEEEDEPIVVKEHQDDSKPTETKHETSKTTAASSNNSVPVKEAASAAVPTKKEDKKPSGQTQQAVPQYKEVPGNHIWVSGLSSRCKAADLKKFFTRYANVGSAKIVANARTNSAHCYGYITVESASDLQKCVEKMHCTRFEGNFIEVEVCKLAPADQLRKVEMKNRERLAQQKEEFRKRKAERRQKIEEETHKREEARKVEDSKRKESERKKNDDSHKVRDSKRDFKKDDRRPVPDRRRSRSPISSRRRPEAPPRRPPSGPPPRRFARSDPPRRRSPPIRGHRTRSRSPSPFGHSAPAPFLHGPPSIMERPPMRIMDRRLEAERIEVERRQRAETEALEREKRQLRLERERLEREKLELIRLERERVKKEMEEVAARKEVAERRRQEELHRQQQQQQQQEEEQRKREEARIELERRPRESVRQSSQHVGHVDPTMELYDPRVPLAEEYNRSQVDAKFSGRLGPALQREPVQMRHDDRRRDDRRREPPLVTSPRIERRMPAYLEPWGAQEIKTRGDYLDQSRSESLPSKRQRSRSPQRSNGAYNQIPSADYRGQATMNAADSWRGQQTSATSASSYMDNRRASAVPRPIDQAASAPHWTLPARVAFPPAYAQQESSRGFLGGGGSSGGGGGGSSSSGFGMSSSSGYRRY</sequence>
<dbReference type="GO" id="GO:0006357">
    <property type="term" value="P:regulation of transcription by RNA polymerase II"/>
    <property type="evidence" value="ECO:0007669"/>
    <property type="project" value="TreeGrafter"/>
</dbReference>
<feature type="compositionally biased region" description="Basic and acidic residues" evidence="5">
    <location>
        <begin position="480"/>
        <end position="500"/>
    </location>
</feature>
<feature type="region of interest" description="Disordered" evidence="5">
    <location>
        <begin position="73"/>
        <end position="145"/>
    </location>
</feature>
<feature type="region of interest" description="Disordered" evidence="5">
    <location>
        <begin position="594"/>
        <end position="665"/>
    </location>
</feature>
<dbReference type="Proteomes" id="UP000694867">
    <property type="component" value="Unplaced"/>
</dbReference>
<feature type="compositionally biased region" description="Low complexity" evidence="5">
    <location>
        <begin position="107"/>
        <end position="116"/>
    </location>
</feature>
<dbReference type="InterPro" id="IPR000504">
    <property type="entry name" value="RRM_dom"/>
</dbReference>
<dbReference type="Gene3D" id="3.30.70.330">
    <property type="match status" value="1"/>
</dbReference>
<feature type="compositionally biased region" description="Basic and acidic residues" evidence="5">
    <location>
        <begin position="87"/>
        <end position="106"/>
    </location>
</feature>
<dbReference type="PANTHER" id="PTHR15683:SF8">
    <property type="entry name" value="SCAFFOLD ATTACHMENT FACTOR B, ISOFORM B"/>
    <property type="match status" value="1"/>
</dbReference>